<evidence type="ECO:0000313" key="2">
    <source>
        <dbReference type="EMBL" id="NOI80552.1"/>
    </source>
</evidence>
<evidence type="ECO:0000313" key="3">
    <source>
        <dbReference type="Proteomes" id="UP000572722"/>
    </source>
</evidence>
<dbReference type="EMBL" id="VTXO01000002">
    <property type="protein sequence ID" value="NOI80552.1"/>
    <property type="molecule type" value="Genomic_DNA"/>
</dbReference>
<dbReference type="Proteomes" id="UP000572722">
    <property type="component" value="Unassembled WGS sequence"/>
</dbReference>
<keyword evidence="1" id="KW-0732">Signal</keyword>
<dbReference type="Gene3D" id="3.40.190.10">
    <property type="entry name" value="Periplasmic binding protein-like II"/>
    <property type="match status" value="2"/>
</dbReference>
<dbReference type="PANTHER" id="PTHR38834:SF3">
    <property type="entry name" value="SOLUTE-BINDING PROTEIN FAMILY 3_N-TERMINAL DOMAIN-CONTAINING PROTEIN"/>
    <property type="match status" value="1"/>
</dbReference>
<comment type="caution">
    <text evidence="2">The sequence shown here is derived from an EMBL/GenBank/DDBJ whole genome shotgun (WGS) entry which is preliminary data.</text>
</comment>
<dbReference type="RefSeq" id="WP_171321155.1">
    <property type="nucleotide sequence ID" value="NZ_VTXO01000002.1"/>
</dbReference>
<name>A0AAE5LHL5_9VIBR</name>
<feature type="signal peptide" evidence="1">
    <location>
        <begin position="1"/>
        <end position="18"/>
    </location>
</feature>
<reference evidence="2 3" key="1">
    <citation type="submission" date="2019-08" db="EMBL/GenBank/DDBJ databases">
        <title>Draft genome sequencing and comparative genomics of hatchery-associated Vibrios.</title>
        <authorList>
            <person name="Kehlet-Delgado H."/>
            <person name="Mueller R.S."/>
        </authorList>
    </citation>
    <scope>NUCLEOTIDE SEQUENCE [LARGE SCALE GENOMIC DNA]</scope>
    <source>
        <strain evidence="2 3">01-65-5-1</strain>
    </source>
</reference>
<organism evidence="2 3">
    <name type="scientific">Vibrio tubiashii</name>
    <dbReference type="NCBI Taxonomy" id="29498"/>
    <lineage>
        <taxon>Bacteria</taxon>
        <taxon>Pseudomonadati</taxon>
        <taxon>Pseudomonadota</taxon>
        <taxon>Gammaproteobacteria</taxon>
        <taxon>Vibrionales</taxon>
        <taxon>Vibrionaceae</taxon>
        <taxon>Vibrio</taxon>
        <taxon>Vibrio oreintalis group</taxon>
    </lineage>
</organism>
<feature type="chain" id="PRO_5042287091" evidence="1">
    <location>
        <begin position="19"/>
        <end position="239"/>
    </location>
</feature>
<protein>
    <submittedName>
        <fullName evidence="2">Transporter substrate-binding domain-containing protein</fullName>
    </submittedName>
</protein>
<dbReference type="AlphaFoldDB" id="A0AAE5LHL5"/>
<dbReference type="SUPFAM" id="SSF53850">
    <property type="entry name" value="Periplasmic binding protein-like II"/>
    <property type="match status" value="1"/>
</dbReference>
<gene>
    <name evidence="2" type="ORF">F0237_07740</name>
</gene>
<evidence type="ECO:0000256" key="1">
    <source>
        <dbReference type="SAM" id="SignalP"/>
    </source>
</evidence>
<proteinExistence type="predicted"/>
<sequence length="239" mass="27264">MLRFLMLLAVFVAPLSYAKLNVVLATHNLPPYGSYPEGMTGETIANEHFTGIAVNRVRCAFAKMGAELTILVVPWARAQRMAEGAEVDGFFAGSQNAYRDSYAVRTEVIAEQKWQWYWLKSNPQNLDELKNGPRIGAFIGSNMSRWLEDHGYPIFNRPNTTEQLVLLLKKRRIDIFIANNLVTDKLLAEMNMREDVDTAVVKNKPLYLYLTKRNLADKPNLVADFNQQLQACYREESTQ</sequence>
<accession>A0AAE5LHL5</accession>
<dbReference type="PANTHER" id="PTHR38834">
    <property type="entry name" value="PERIPLASMIC SUBSTRATE BINDING PROTEIN FAMILY 3"/>
    <property type="match status" value="1"/>
</dbReference>